<dbReference type="EMBL" id="BAQB01000008">
    <property type="protein sequence ID" value="GBR45569.1"/>
    <property type="molecule type" value="Genomic_DNA"/>
</dbReference>
<name>A0ABQ0QI31_9PROT</name>
<accession>A0ABQ0QI31</accession>
<evidence type="ECO:0000313" key="1">
    <source>
        <dbReference type="EMBL" id="GBR45569.1"/>
    </source>
</evidence>
<protein>
    <submittedName>
        <fullName evidence="1">Uncharacterized protein</fullName>
    </submittedName>
</protein>
<gene>
    <name evidence="1" type="ORF">AA106556_0813</name>
</gene>
<evidence type="ECO:0000313" key="2">
    <source>
        <dbReference type="Proteomes" id="UP001062443"/>
    </source>
</evidence>
<comment type="caution">
    <text evidence="1">The sequence shown here is derived from an EMBL/GenBank/DDBJ whole genome shotgun (WGS) entry which is preliminary data.</text>
</comment>
<organism evidence="1 2">
    <name type="scientific">Neokomagataea tanensis NBRC 106556</name>
    <dbReference type="NCBI Taxonomy" id="1223519"/>
    <lineage>
        <taxon>Bacteria</taxon>
        <taxon>Pseudomonadati</taxon>
        <taxon>Pseudomonadota</taxon>
        <taxon>Alphaproteobacteria</taxon>
        <taxon>Acetobacterales</taxon>
        <taxon>Acetobacteraceae</taxon>
        <taxon>Neokomagataea</taxon>
    </lineage>
</organism>
<proteinExistence type="predicted"/>
<sequence length="56" mass="6152">MLSGEGAFTVCLWCVLGGVSGCAKAVVVRSARQGVVVRKILHDDVRDWRMVDVLRH</sequence>
<dbReference type="Proteomes" id="UP001062443">
    <property type="component" value="Unassembled WGS sequence"/>
</dbReference>
<keyword evidence="2" id="KW-1185">Reference proteome</keyword>
<reference evidence="1" key="1">
    <citation type="submission" date="2013-04" db="EMBL/GenBank/DDBJ databases">
        <title>The genome sequencing project of 58 acetic acid bacteria.</title>
        <authorList>
            <person name="Okamoto-Kainuma A."/>
            <person name="Ishikawa M."/>
            <person name="Umino S."/>
            <person name="Koizumi Y."/>
            <person name="Shiwa Y."/>
            <person name="Yoshikawa H."/>
            <person name="Matsutani M."/>
            <person name="Matsushita K."/>
        </authorList>
    </citation>
    <scope>NUCLEOTIDE SEQUENCE</scope>
    <source>
        <strain evidence="1">NBRC 106556</strain>
    </source>
</reference>